<comment type="caution">
    <text evidence="2">The sequence shown here is derived from an EMBL/GenBank/DDBJ whole genome shotgun (WGS) entry which is preliminary data.</text>
</comment>
<proteinExistence type="predicted"/>
<evidence type="ECO:0000256" key="1">
    <source>
        <dbReference type="SAM" id="MobiDB-lite"/>
    </source>
</evidence>
<dbReference type="PANTHER" id="PTHR33293">
    <property type="entry name" value="INSERTION ELEMENT IS1 1 PROTEIN INSB-RELATED"/>
    <property type="match status" value="1"/>
</dbReference>
<feature type="region of interest" description="Disordered" evidence="1">
    <location>
        <begin position="239"/>
        <end position="258"/>
    </location>
</feature>
<organism evidence="2 3">
    <name type="scientific">Chamaesiphon polymorphus CCALA 037</name>
    <dbReference type="NCBI Taxonomy" id="2107692"/>
    <lineage>
        <taxon>Bacteria</taxon>
        <taxon>Bacillati</taxon>
        <taxon>Cyanobacteriota</taxon>
        <taxon>Cyanophyceae</taxon>
        <taxon>Gomontiellales</taxon>
        <taxon>Chamaesiphonaceae</taxon>
        <taxon>Chamaesiphon</taxon>
    </lineage>
</organism>
<reference evidence="2 3" key="1">
    <citation type="submission" date="2018-03" db="EMBL/GenBank/DDBJ databases">
        <title>The ancient ancestry and fast evolution of plastids.</title>
        <authorList>
            <person name="Moore K.R."/>
            <person name="Magnabosco C."/>
            <person name="Momper L."/>
            <person name="Gold D.A."/>
            <person name="Bosak T."/>
            <person name="Fournier G.P."/>
        </authorList>
    </citation>
    <scope>NUCLEOTIDE SEQUENCE [LARGE SCALE GENOMIC DNA]</scope>
    <source>
        <strain evidence="2 3">CCALA 037</strain>
    </source>
</reference>
<dbReference type="InterPro" id="IPR051354">
    <property type="entry name" value="Transposase_27_IS1"/>
</dbReference>
<dbReference type="RefSeq" id="WP_106310973.1">
    <property type="nucleotide sequence ID" value="NZ_PVWO01000457.1"/>
</dbReference>
<dbReference type="Proteomes" id="UP000238937">
    <property type="component" value="Unassembled WGS sequence"/>
</dbReference>
<dbReference type="EMBL" id="PVWO01000457">
    <property type="protein sequence ID" value="PSB47555.1"/>
    <property type="molecule type" value="Genomic_DNA"/>
</dbReference>
<sequence>MNCVYCESELTVRNGKNRAGGKSVQRYLCKECGRRFNERSGTPMAKLKTPVATITLAMKARSEGLGLRATGRILGVAANSVVNWEKHLSAAISNWSPPAPAEKEITIEGDEVYTRIGENLPPRRSEGWTIHFIERETRYWIEAQAGLKNAQLFKNGVTSAWNWARSSESIRWFTDGERRYGKELWKLASVRLKSSEMPLTYQYRKVWREGVEVAIKVKGSQGKPHIEWLKQEHPFTPISPKSDVHANHNEAQNSSLRRRASGYRRRQNLYAKAVEGLNRALNMQRMIHNWVRPHWGLGKMETPAMAMGYINRPITMLELLSTRSFKCVTP</sequence>
<protein>
    <submittedName>
        <fullName evidence="2">IS1 family transposase</fullName>
    </submittedName>
</protein>
<evidence type="ECO:0000313" key="2">
    <source>
        <dbReference type="EMBL" id="PSB47555.1"/>
    </source>
</evidence>
<dbReference type="OrthoDB" id="569468at2"/>
<keyword evidence="3" id="KW-1185">Reference proteome</keyword>
<name>A0A2T1FRF1_9CYAN</name>
<dbReference type="AlphaFoldDB" id="A0A2T1FRF1"/>
<evidence type="ECO:0000313" key="3">
    <source>
        <dbReference type="Proteomes" id="UP000238937"/>
    </source>
</evidence>
<accession>A0A2T1FRF1</accession>
<gene>
    <name evidence="2" type="ORF">C7B77_24255</name>
</gene>